<dbReference type="PANTHER" id="PTHR13887:SF41">
    <property type="entry name" value="THIOREDOXIN SUPERFAMILY PROTEIN"/>
    <property type="match status" value="1"/>
</dbReference>
<dbReference type="AlphaFoldDB" id="A0A6J6GY97"/>
<evidence type="ECO:0000313" key="2">
    <source>
        <dbReference type="EMBL" id="CAB4606347.1"/>
    </source>
</evidence>
<organism evidence="2">
    <name type="scientific">freshwater metagenome</name>
    <dbReference type="NCBI Taxonomy" id="449393"/>
    <lineage>
        <taxon>unclassified sequences</taxon>
        <taxon>metagenomes</taxon>
        <taxon>ecological metagenomes</taxon>
    </lineage>
</organism>
<reference evidence="2" key="1">
    <citation type="submission" date="2020-05" db="EMBL/GenBank/DDBJ databases">
        <authorList>
            <person name="Chiriac C."/>
            <person name="Salcher M."/>
            <person name="Ghai R."/>
            <person name="Kavagutti S V."/>
        </authorList>
    </citation>
    <scope>NUCLEOTIDE SEQUENCE</scope>
</reference>
<gene>
    <name evidence="2" type="ORF">UFOPK1835_00802</name>
</gene>
<dbReference type="CDD" id="cd03024">
    <property type="entry name" value="DsbA_FrnE"/>
    <property type="match status" value="1"/>
</dbReference>
<sequence length="240" mass="26420">MTEFAMENELQVDIWSDVVCPWCAIGKAHLDQALELFEHRDRVSILWHSFELDPEAPAVRSGNYAEMIAKKYGYDVVQAQTMVDQMTERAAAIGLDFHFEMVKPGNTFDAHRMIHLGAARGIQTAVKERMLRGYLSEGEAIGLPEVVEKLAIEAGLDADEVARVLASDAFVDDVRADEALARQLQITGVPFFVIGGRYAVGGAQPADVLLEVLEKAWSEREPALDMIAEGEVCGPEGCEI</sequence>
<proteinExistence type="predicted"/>
<dbReference type="InterPro" id="IPR001853">
    <property type="entry name" value="DSBA-like_thioredoxin_dom"/>
</dbReference>
<evidence type="ECO:0000259" key="1">
    <source>
        <dbReference type="Pfam" id="PF01323"/>
    </source>
</evidence>
<dbReference type="Pfam" id="PF01323">
    <property type="entry name" value="DSBA"/>
    <property type="match status" value="1"/>
</dbReference>
<accession>A0A6J6GY97</accession>
<dbReference type="InterPro" id="IPR036249">
    <property type="entry name" value="Thioredoxin-like_sf"/>
</dbReference>
<name>A0A6J6GY97_9ZZZZ</name>
<dbReference type="Gene3D" id="3.40.30.10">
    <property type="entry name" value="Glutaredoxin"/>
    <property type="match status" value="1"/>
</dbReference>
<dbReference type="SUPFAM" id="SSF52833">
    <property type="entry name" value="Thioredoxin-like"/>
    <property type="match status" value="1"/>
</dbReference>
<dbReference type="PANTHER" id="PTHR13887">
    <property type="entry name" value="GLUTATHIONE S-TRANSFERASE KAPPA"/>
    <property type="match status" value="1"/>
</dbReference>
<dbReference type="EMBL" id="CAEZUP010000026">
    <property type="protein sequence ID" value="CAB4606347.1"/>
    <property type="molecule type" value="Genomic_DNA"/>
</dbReference>
<protein>
    <submittedName>
        <fullName evidence="2">Unannotated protein</fullName>
    </submittedName>
</protein>
<dbReference type="GO" id="GO:0016491">
    <property type="term" value="F:oxidoreductase activity"/>
    <property type="evidence" value="ECO:0007669"/>
    <property type="project" value="InterPro"/>
</dbReference>
<feature type="domain" description="DSBA-like thioredoxin" evidence="1">
    <location>
        <begin position="11"/>
        <end position="213"/>
    </location>
</feature>